<dbReference type="GO" id="GO:0000160">
    <property type="term" value="P:phosphorelay signal transduction system"/>
    <property type="evidence" value="ECO:0007669"/>
    <property type="project" value="InterPro"/>
</dbReference>
<dbReference type="PROSITE" id="PS50110">
    <property type="entry name" value="RESPONSE_REGULATORY"/>
    <property type="match status" value="1"/>
</dbReference>
<evidence type="ECO:0000256" key="1">
    <source>
        <dbReference type="PROSITE-ProRule" id="PRU00169"/>
    </source>
</evidence>
<feature type="modified residue" description="4-aspartylphosphate" evidence="1">
    <location>
        <position position="55"/>
    </location>
</feature>
<dbReference type="EMBL" id="WNLA01000026">
    <property type="protein sequence ID" value="MTW05597.1"/>
    <property type="molecule type" value="Genomic_DNA"/>
</dbReference>
<keyword evidence="1" id="KW-0597">Phosphoprotein</keyword>
<keyword evidence="4" id="KW-1185">Reference proteome</keyword>
<feature type="domain" description="Response regulatory" evidence="2">
    <location>
        <begin position="5"/>
        <end position="120"/>
    </location>
</feature>
<reference evidence="3 4" key="1">
    <citation type="submission" date="2019-11" db="EMBL/GenBank/DDBJ databases">
        <title>Type strains purchased from KCTC, JCM and DSMZ.</title>
        <authorList>
            <person name="Lu H."/>
        </authorList>
    </citation>
    <scope>NUCLEOTIDE SEQUENCE [LARGE SCALE GENOMIC DNA]</scope>
    <source>
        <strain evidence="3 4">KCTC 42409</strain>
    </source>
</reference>
<dbReference type="PANTHER" id="PTHR43228">
    <property type="entry name" value="TWO-COMPONENT RESPONSE REGULATOR"/>
    <property type="match status" value="1"/>
</dbReference>
<dbReference type="Pfam" id="PF00072">
    <property type="entry name" value="Response_reg"/>
    <property type="match status" value="1"/>
</dbReference>
<dbReference type="RefSeq" id="WP_155441945.1">
    <property type="nucleotide sequence ID" value="NZ_WNLA01000026.1"/>
</dbReference>
<dbReference type="InterPro" id="IPR011006">
    <property type="entry name" value="CheY-like_superfamily"/>
</dbReference>
<name>A0A6L6Q753_9BURK</name>
<dbReference type="AlphaFoldDB" id="A0A6L6Q753"/>
<protein>
    <submittedName>
        <fullName evidence="3">Response regulator</fullName>
    </submittedName>
</protein>
<comment type="caution">
    <text evidence="3">The sequence shown here is derived from an EMBL/GenBank/DDBJ whole genome shotgun (WGS) entry which is preliminary data.</text>
</comment>
<accession>A0A6L6Q753</accession>
<evidence type="ECO:0000313" key="3">
    <source>
        <dbReference type="EMBL" id="MTW05597.1"/>
    </source>
</evidence>
<proteinExistence type="predicted"/>
<evidence type="ECO:0000313" key="4">
    <source>
        <dbReference type="Proteomes" id="UP000484015"/>
    </source>
</evidence>
<dbReference type="InterPro" id="IPR001789">
    <property type="entry name" value="Sig_transdc_resp-reg_receiver"/>
</dbReference>
<dbReference type="Gene3D" id="3.40.50.2300">
    <property type="match status" value="1"/>
</dbReference>
<dbReference type="Proteomes" id="UP000484015">
    <property type="component" value="Unassembled WGS sequence"/>
</dbReference>
<dbReference type="OrthoDB" id="9780593at2"/>
<evidence type="ECO:0000259" key="2">
    <source>
        <dbReference type="PROSITE" id="PS50110"/>
    </source>
</evidence>
<sequence length="124" mass="13557">MAALNALVVDDSIITTDKLVNMLTELGHNVLQVAGTGQEALAAYRQLQPDFVTMDITMPDMDGVQATRLIVEEFPHANIIMATSHGQEKMVLAAIDAGARGYILKPIRKEKLQESIAKVMRPRA</sequence>
<dbReference type="SMART" id="SM00448">
    <property type="entry name" value="REC"/>
    <property type="match status" value="1"/>
</dbReference>
<organism evidence="3 4">
    <name type="scientific">Pseudoduganella ginsengisoli</name>
    <dbReference type="NCBI Taxonomy" id="1462440"/>
    <lineage>
        <taxon>Bacteria</taxon>
        <taxon>Pseudomonadati</taxon>
        <taxon>Pseudomonadota</taxon>
        <taxon>Betaproteobacteria</taxon>
        <taxon>Burkholderiales</taxon>
        <taxon>Oxalobacteraceae</taxon>
        <taxon>Telluria group</taxon>
        <taxon>Pseudoduganella</taxon>
    </lineage>
</organism>
<dbReference type="SUPFAM" id="SSF52172">
    <property type="entry name" value="CheY-like"/>
    <property type="match status" value="1"/>
</dbReference>
<dbReference type="PANTHER" id="PTHR43228:SF1">
    <property type="entry name" value="TWO-COMPONENT RESPONSE REGULATOR ARR22"/>
    <property type="match status" value="1"/>
</dbReference>
<gene>
    <name evidence="3" type="ORF">GM668_26320</name>
</gene>
<dbReference type="InterPro" id="IPR052048">
    <property type="entry name" value="ST_Response_Regulator"/>
</dbReference>